<reference evidence="10" key="2">
    <citation type="submission" date="2025-04" db="UniProtKB">
        <authorList>
            <consortium name="RefSeq"/>
        </authorList>
    </citation>
    <scope>IDENTIFICATION</scope>
    <source>
        <strain evidence="10">Aabys</strain>
    </source>
</reference>
<dbReference type="VEuPathDB" id="VectorBase:MDOA004892"/>
<evidence type="ECO:0000313" key="10">
    <source>
        <dbReference type="RefSeq" id="XP_005180039.1"/>
    </source>
</evidence>
<dbReference type="GeneID" id="101887391"/>
<dbReference type="EnsemblMetazoa" id="MDOA004892-RA">
    <property type="protein sequence ID" value="MDOA004892-PA"/>
    <property type="gene ID" value="MDOA004892"/>
</dbReference>
<keyword evidence="2" id="KW-0719">Serine esterase</keyword>
<comment type="similarity">
    <text evidence="1 6">Belongs to the type-B carboxylesterase/lipase family.</text>
</comment>
<keyword evidence="5" id="KW-0325">Glycoprotein</keyword>
<feature type="chain" id="PRO_5044514246" description="Carboxylic ester hydrolase" evidence="6">
    <location>
        <begin position="20"/>
        <end position="561"/>
    </location>
</feature>
<keyword evidence="9" id="KW-1185">Reference proteome</keyword>
<gene>
    <name evidence="8" type="primary">101887391</name>
    <name evidence="10" type="synonym">LOC101887391</name>
</gene>
<dbReference type="Gene3D" id="3.40.50.1820">
    <property type="entry name" value="alpha/beta hydrolase"/>
    <property type="match status" value="1"/>
</dbReference>
<dbReference type="EC" id="3.1.1.-" evidence="6"/>
<evidence type="ECO:0000256" key="1">
    <source>
        <dbReference type="ARBA" id="ARBA00005964"/>
    </source>
</evidence>
<dbReference type="STRING" id="7370.A0A1I8MHB6"/>
<reference evidence="8" key="1">
    <citation type="submission" date="2020-05" db="UniProtKB">
        <authorList>
            <consortium name="EnsemblMetazoa"/>
        </authorList>
    </citation>
    <scope>IDENTIFICATION</scope>
    <source>
        <strain evidence="8">Aabys</strain>
    </source>
</reference>
<name>A0A1I8MHB6_MUSDO</name>
<keyword evidence="3 6" id="KW-0378">Hydrolase</keyword>
<dbReference type="PANTHER" id="PTHR11559">
    <property type="entry name" value="CARBOXYLESTERASE"/>
    <property type="match status" value="1"/>
</dbReference>
<feature type="signal peptide" evidence="6">
    <location>
        <begin position="1"/>
        <end position="19"/>
    </location>
</feature>
<evidence type="ECO:0000313" key="8">
    <source>
        <dbReference type="EnsemblMetazoa" id="MDOA004892-PA"/>
    </source>
</evidence>
<evidence type="ECO:0000256" key="3">
    <source>
        <dbReference type="ARBA" id="ARBA00022801"/>
    </source>
</evidence>
<feature type="domain" description="Carboxylesterase type B" evidence="7">
    <location>
        <begin position="24"/>
        <end position="527"/>
    </location>
</feature>
<keyword evidence="4" id="KW-1015">Disulfide bond</keyword>
<sequence>MKFEIVISALILILQPLLGSGTENPVVKINNKDFKGTIKGVEKRNLSNQTFAAFLGIPYAKAPLGPLRFRDPQRPDRFEGTYEAIHEGFECHSITATNASEDCLNLNVYTRNLQPHQPLPVVIMIHPGGLYLGSSKWLEPTYLMEKDLVLVTFNYRLGTLGFLNLGSQLIPGNAGFKDQVLALQWVQRNIRNFGGNPQDVTLMGYSAGGLSVSLHLVSPMSKGLFHKAIMMSGSLPPQVVMPKGHQRYLAIRQAKRLKCPGFEELEEIQWSPQEPNKIPDYQDIKDEDILMCLSNYSGKDIAAKLRQMFDFGKDNPIYLWLPVEEKDMGHGRFLEKDFYETLAEMEDLNIPLLIGYTNGEFCSSAKDILSDEKLKAELEANFFGLASRIFGYENWPRHKEISQRIREHYFNGSSSFSTEDFDGLCDLFSDSLIRFGAHRTAQVASEKGADVYFYEFRYQEKSGGVDKDFPKKKDRVEHMQDLQYLFNWSHRPQGNLSKEELAIIGLYTDFVFDFVKNGKLSHKTAKTYPSGYAVLDKELEFKEGINFENLPFWLELFKGEK</sequence>
<proteinExistence type="inferred from homology"/>
<accession>A0A1I8MHB6</accession>
<dbReference type="AlphaFoldDB" id="A0A1I8MHB6"/>
<dbReference type="OrthoDB" id="408631at2759"/>
<dbReference type="VEuPathDB" id="VectorBase:MDOMA2_017042"/>
<dbReference type="InterPro" id="IPR002018">
    <property type="entry name" value="CarbesteraseB"/>
</dbReference>
<organism evidence="8">
    <name type="scientific">Musca domestica</name>
    <name type="common">House fly</name>
    <dbReference type="NCBI Taxonomy" id="7370"/>
    <lineage>
        <taxon>Eukaryota</taxon>
        <taxon>Metazoa</taxon>
        <taxon>Ecdysozoa</taxon>
        <taxon>Arthropoda</taxon>
        <taxon>Hexapoda</taxon>
        <taxon>Insecta</taxon>
        <taxon>Pterygota</taxon>
        <taxon>Neoptera</taxon>
        <taxon>Endopterygota</taxon>
        <taxon>Diptera</taxon>
        <taxon>Brachycera</taxon>
        <taxon>Muscomorpha</taxon>
        <taxon>Muscoidea</taxon>
        <taxon>Muscidae</taxon>
        <taxon>Musca</taxon>
    </lineage>
</organism>
<dbReference type="RefSeq" id="XP_005180039.1">
    <property type="nucleotide sequence ID" value="XM_005179982.2"/>
</dbReference>
<dbReference type="InterPro" id="IPR050309">
    <property type="entry name" value="Type-B_Carboxylest/Lipase"/>
</dbReference>
<dbReference type="eggNOG" id="KOG1516">
    <property type="taxonomic scope" value="Eukaryota"/>
</dbReference>
<dbReference type="KEGG" id="mde:101887391"/>
<dbReference type="Proteomes" id="UP001652621">
    <property type="component" value="Unplaced"/>
</dbReference>
<dbReference type="SUPFAM" id="SSF53474">
    <property type="entry name" value="alpha/beta-Hydrolases"/>
    <property type="match status" value="1"/>
</dbReference>
<dbReference type="GO" id="GO:0052689">
    <property type="term" value="F:carboxylic ester hydrolase activity"/>
    <property type="evidence" value="ECO:0007669"/>
    <property type="project" value="UniProtKB-KW"/>
</dbReference>
<dbReference type="PROSITE" id="PS00122">
    <property type="entry name" value="CARBOXYLESTERASE_B_1"/>
    <property type="match status" value="1"/>
</dbReference>
<evidence type="ECO:0000256" key="5">
    <source>
        <dbReference type="ARBA" id="ARBA00023180"/>
    </source>
</evidence>
<dbReference type="InterPro" id="IPR019826">
    <property type="entry name" value="Carboxylesterase_B_AS"/>
</dbReference>
<evidence type="ECO:0000259" key="7">
    <source>
        <dbReference type="Pfam" id="PF00135"/>
    </source>
</evidence>
<evidence type="ECO:0000256" key="2">
    <source>
        <dbReference type="ARBA" id="ARBA00022487"/>
    </source>
</evidence>
<dbReference type="InterPro" id="IPR029058">
    <property type="entry name" value="AB_hydrolase_fold"/>
</dbReference>
<evidence type="ECO:0000256" key="6">
    <source>
        <dbReference type="RuleBase" id="RU361235"/>
    </source>
</evidence>
<evidence type="ECO:0000313" key="9">
    <source>
        <dbReference type="Proteomes" id="UP001652621"/>
    </source>
</evidence>
<protein>
    <recommendedName>
        <fullName evidence="6">Carboxylic ester hydrolase</fullName>
        <ecNumber evidence="6">3.1.1.-</ecNumber>
    </recommendedName>
</protein>
<keyword evidence="6" id="KW-0732">Signal</keyword>
<evidence type="ECO:0000256" key="4">
    <source>
        <dbReference type="ARBA" id="ARBA00023157"/>
    </source>
</evidence>
<dbReference type="Pfam" id="PF00135">
    <property type="entry name" value="COesterase"/>
    <property type="match status" value="1"/>
</dbReference>